<comment type="caution">
    <text evidence="6">The sequence shown here is derived from an EMBL/GenBank/DDBJ whole genome shotgun (WGS) entry which is preliminary data.</text>
</comment>
<dbReference type="EMBL" id="JBHSJB010000007">
    <property type="protein sequence ID" value="MFC5053970.1"/>
    <property type="molecule type" value="Genomic_DNA"/>
</dbReference>
<reference evidence="7" key="1">
    <citation type="journal article" date="2019" name="Int. J. Syst. Evol. Microbiol.">
        <title>The Global Catalogue of Microorganisms (GCM) 10K type strain sequencing project: providing services to taxonomists for standard genome sequencing and annotation.</title>
        <authorList>
            <consortium name="The Broad Institute Genomics Platform"/>
            <consortium name="The Broad Institute Genome Sequencing Center for Infectious Disease"/>
            <person name="Wu L."/>
            <person name="Ma J."/>
        </authorList>
    </citation>
    <scope>NUCLEOTIDE SEQUENCE [LARGE SCALE GENOMIC DNA]</scope>
    <source>
        <strain evidence="7">KCTC 12848</strain>
    </source>
</reference>
<dbReference type="InterPro" id="IPR002125">
    <property type="entry name" value="CMP_dCMP_dom"/>
</dbReference>
<protein>
    <submittedName>
        <fullName evidence="6">Cytidine deaminase family protein</fullName>
    </submittedName>
</protein>
<dbReference type="CDD" id="cd01283">
    <property type="entry name" value="cytidine_deaminase"/>
    <property type="match status" value="1"/>
</dbReference>
<keyword evidence="2" id="KW-0479">Metal-binding</keyword>
<dbReference type="Gene3D" id="3.40.140.10">
    <property type="entry name" value="Cytidine Deaminase, domain 2"/>
    <property type="match status" value="1"/>
</dbReference>
<gene>
    <name evidence="6" type="ORF">ACFPFM_09405</name>
</gene>
<feature type="domain" description="CMP/dCMP-type deaminase" evidence="5">
    <location>
        <begin position="5"/>
        <end position="123"/>
    </location>
</feature>
<dbReference type="Proteomes" id="UP001595833">
    <property type="component" value="Unassembled WGS sequence"/>
</dbReference>
<dbReference type="PANTHER" id="PTHR11644:SF2">
    <property type="entry name" value="CYTIDINE DEAMINASE"/>
    <property type="match status" value="1"/>
</dbReference>
<proteinExistence type="inferred from homology"/>
<name>A0ABV9XUJ6_9PSEU</name>
<accession>A0ABV9XUJ6</accession>
<dbReference type="PROSITE" id="PS51747">
    <property type="entry name" value="CYT_DCMP_DEAMINASES_2"/>
    <property type="match status" value="1"/>
</dbReference>
<dbReference type="PANTHER" id="PTHR11644">
    <property type="entry name" value="CYTIDINE DEAMINASE"/>
    <property type="match status" value="1"/>
</dbReference>
<evidence type="ECO:0000313" key="7">
    <source>
        <dbReference type="Proteomes" id="UP001595833"/>
    </source>
</evidence>
<organism evidence="6 7">
    <name type="scientific">Saccharothrix xinjiangensis</name>
    <dbReference type="NCBI Taxonomy" id="204798"/>
    <lineage>
        <taxon>Bacteria</taxon>
        <taxon>Bacillati</taxon>
        <taxon>Actinomycetota</taxon>
        <taxon>Actinomycetes</taxon>
        <taxon>Pseudonocardiales</taxon>
        <taxon>Pseudonocardiaceae</taxon>
        <taxon>Saccharothrix</taxon>
    </lineage>
</organism>
<evidence type="ECO:0000313" key="6">
    <source>
        <dbReference type="EMBL" id="MFC5053970.1"/>
    </source>
</evidence>
<keyword evidence="7" id="KW-1185">Reference proteome</keyword>
<dbReference type="InterPro" id="IPR016193">
    <property type="entry name" value="Cytidine_deaminase-like"/>
</dbReference>
<dbReference type="SUPFAM" id="SSF53927">
    <property type="entry name" value="Cytidine deaminase-like"/>
    <property type="match status" value="1"/>
</dbReference>
<comment type="similarity">
    <text evidence="1">Belongs to the cytidine and deoxycytidylate deaminase family.</text>
</comment>
<evidence type="ECO:0000256" key="2">
    <source>
        <dbReference type="ARBA" id="ARBA00022723"/>
    </source>
</evidence>
<evidence type="ECO:0000256" key="3">
    <source>
        <dbReference type="ARBA" id="ARBA00022801"/>
    </source>
</evidence>
<dbReference type="Pfam" id="PF00383">
    <property type="entry name" value="dCMP_cyt_deam_1"/>
    <property type="match status" value="1"/>
</dbReference>
<sequence length="145" mass="15489">MLPTESERDLLATALRTGRARTRWRHHNVAAAGLAPDGRVFTGLNVFHFAGGPCAELVVIGAAAAEGAYELESLVAVDATGVLVPCGRCRQVLSDLMPGVRVLVAEDEAVAVVDLLPRAYRWTEHLAALEQRAATTDDGQRRSST</sequence>
<dbReference type="InterPro" id="IPR050202">
    <property type="entry name" value="Cyt/Deoxycyt_deaminase"/>
</dbReference>
<keyword evidence="3" id="KW-0378">Hydrolase</keyword>
<dbReference type="InterPro" id="IPR016192">
    <property type="entry name" value="APOBEC/CMP_deaminase_Zn-bd"/>
</dbReference>
<evidence type="ECO:0000256" key="4">
    <source>
        <dbReference type="ARBA" id="ARBA00022833"/>
    </source>
</evidence>
<dbReference type="PROSITE" id="PS00903">
    <property type="entry name" value="CYT_DCMP_DEAMINASES_1"/>
    <property type="match status" value="1"/>
</dbReference>
<evidence type="ECO:0000259" key="5">
    <source>
        <dbReference type="PROSITE" id="PS51747"/>
    </source>
</evidence>
<keyword evidence="4" id="KW-0862">Zinc</keyword>
<dbReference type="RefSeq" id="WP_344036844.1">
    <property type="nucleotide sequence ID" value="NZ_BAAAKE010000005.1"/>
</dbReference>
<evidence type="ECO:0000256" key="1">
    <source>
        <dbReference type="ARBA" id="ARBA00006576"/>
    </source>
</evidence>